<comment type="caution">
    <text evidence="3">The sequence shown here is derived from an EMBL/GenBank/DDBJ whole genome shotgun (WGS) entry which is preliminary data.</text>
</comment>
<dbReference type="EMBL" id="MHOI01000017">
    <property type="protein sequence ID" value="OGZ61409.1"/>
    <property type="molecule type" value="Genomic_DNA"/>
</dbReference>
<feature type="repeat" description="TPR" evidence="1">
    <location>
        <begin position="109"/>
        <end position="142"/>
    </location>
</feature>
<dbReference type="InterPro" id="IPR011990">
    <property type="entry name" value="TPR-like_helical_dom_sf"/>
</dbReference>
<evidence type="ECO:0000256" key="1">
    <source>
        <dbReference type="PROSITE-ProRule" id="PRU00339"/>
    </source>
</evidence>
<dbReference type="SUPFAM" id="SSF48452">
    <property type="entry name" value="TPR-like"/>
    <property type="match status" value="1"/>
</dbReference>
<name>A0A1G2HGB1_9BACT</name>
<proteinExistence type="predicted"/>
<evidence type="ECO:0000256" key="2">
    <source>
        <dbReference type="SAM" id="Phobius"/>
    </source>
</evidence>
<keyword evidence="2" id="KW-0812">Transmembrane</keyword>
<gene>
    <name evidence="3" type="ORF">A2932_00570</name>
</gene>
<dbReference type="Gene3D" id="1.25.40.10">
    <property type="entry name" value="Tetratricopeptide repeat domain"/>
    <property type="match status" value="1"/>
</dbReference>
<dbReference type="SMART" id="SM00028">
    <property type="entry name" value="TPR"/>
    <property type="match status" value="2"/>
</dbReference>
<feature type="repeat" description="TPR" evidence="1">
    <location>
        <begin position="180"/>
        <end position="213"/>
    </location>
</feature>
<accession>A0A1G2HGB1</accession>
<organism evidence="3 4">
    <name type="scientific">Candidatus Spechtbacteria bacterium RIFCSPLOWO2_01_FULL_46_10</name>
    <dbReference type="NCBI Taxonomy" id="1802163"/>
    <lineage>
        <taxon>Bacteria</taxon>
        <taxon>Candidatus Spechtiibacteriota</taxon>
    </lineage>
</organism>
<reference evidence="3 4" key="1">
    <citation type="journal article" date="2016" name="Nat. Commun.">
        <title>Thousands of microbial genomes shed light on interconnected biogeochemical processes in an aquifer system.</title>
        <authorList>
            <person name="Anantharaman K."/>
            <person name="Brown C.T."/>
            <person name="Hug L.A."/>
            <person name="Sharon I."/>
            <person name="Castelle C.J."/>
            <person name="Probst A.J."/>
            <person name="Thomas B.C."/>
            <person name="Singh A."/>
            <person name="Wilkins M.J."/>
            <person name="Karaoz U."/>
            <person name="Brodie E.L."/>
            <person name="Williams K.H."/>
            <person name="Hubbard S.S."/>
            <person name="Banfield J.F."/>
        </authorList>
    </citation>
    <scope>NUCLEOTIDE SEQUENCE [LARGE SCALE GENOMIC DNA]</scope>
</reference>
<dbReference type="AlphaFoldDB" id="A0A1G2HGB1"/>
<keyword evidence="1" id="KW-0802">TPR repeat</keyword>
<dbReference type="PROSITE" id="PS50005">
    <property type="entry name" value="TPR"/>
    <property type="match status" value="2"/>
</dbReference>
<dbReference type="InterPro" id="IPR019734">
    <property type="entry name" value="TPR_rpt"/>
</dbReference>
<evidence type="ECO:0000313" key="4">
    <source>
        <dbReference type="Proteomes" id="UP000179153"/>
    </source>
</evidence>
<evidence type="ECO:0000313" key="3">
    <source>
        <dbReference type="EMBL" id="OGZ61409.1"/>
    </source>
</evidence>
<protein>
    <submittedName>
        <fullName evidence="3">Uncharacterized protein</fullName>
    </submittedName>
</protein>
<dbReference type="Proteomes" id="UP000179153">
    <property type="component" value="Unassembled WGS sequence"/>
</dbReference>
<keyword evidence="2" id="KW-1133">Transmembrane helix</keyword>
<sequence length="227" mass="26072">MKYAFFIFPAFFNTYIRKIKAHIFHKQFIAISNIKLLKGLSFLIYGQPAIVVKKLRAKLPRGLVGFYQIRWRAIALSIIILTIIFVLGGLFGKNQMQTFDKLSIGLTTADEYLTLAQDYENAKQFGDAERSYMAAINLDPARQLAAYSALARLYSEVFPAKKEEIGRLYLRGIAQNPASRVLMQGLAQYYESEGHIDQALEWYHRIVSIYPQDTASRYKLIELQRAQ</sequence>
<keyword evidence="2" id="KW-0472">Membrane</keyword>
<feature type="transmembrane region" description="Helical" evidence="2">
    <location>
        <begin position="69"/>
        <end position="91"/>
    </location>
</feature>